<gene>
    <name evidence="3" type="ORF">DSCO28_26970</name>
</gene>
<sequence length="242" mass="27607">MTSNQCVIFEYKGKFAHFLRAEANASAPSYPFPSRTVLLGLAGAILGLSKDSPQSVLKDSNFAVMDKVETTHWHTANLRKDPPAPLPGKIKKNEKGSSKDQRNTIITQEWLFKPRFTVFAQLPKIFHEKFEYRLKNREWYFTPCLGLSEMMADITFVDSVQPKHLEKATHGVVTLIRKDHVEFNMDSILASNSIIKSIRMPRYVTENREFEHEDYLYEVQGKSLFVKTAGAYMAGGSIIAWL</sequence>
<dbReference type="KEGG" id="dov:DSCO28_26970"/>
<dbReference type="InterPro" id="IPR021124">
    <property type="entry name" value="CRISPR-assoc_prot_Cas5"/>
</dbReference>
<evidence type="ECO:0000256" key="1">
    <source>
        <dbReference type="ARBA" id="ARBA00023118"/>
    </source>
</evidence>
<dbReference type="EMBL" id="AP021876">
    <property type="protein sequence ID" value="BBO82131.1"/>
    <property type="molecule type" value="Genomic_DNA"/>
</dbReference>
<dbReference type="NCBIfam" id="TIGR02593">
    <property type="entry name" value="CRISPR_cas5"/>
    <property type="match status" value="1"/>
</dbReference>
<dbReference type="Gene3D" id="3.30.70.2660">
    <property type="match status" value="1"/>
</dbReference>
<keyword evidence="1" id="KW-0051">Antiviral defense</keyword>
<evidence type="ECO:0000313" key="4">
    <source>
        <dbReference type="Proteomes" id="UP000425960"/>
    </source>
</evidence>
<evidence type="ECO:0000256" key="2">
    <source>
        <dbReference type="SAM" id="MobiDB-lite"/>
    </source>
</evidence>
<dbReference type="GO" id="GO:0051607">
    <property type="term" value="P:defense response to virus"/>
    <property type="evidence" value="ECO:0007669"/>
    <property type="project" value="UniProtKB-KW"/>
</dbReference>
<dbReference type="Proteomes" id="UP000425960">
    <property type="component" value="Chromosome"/>
</dbReference>
<accession>A0A5K7ZM91</accession>
<dbReference type="RefSeq" id="WP_155322668.1">
    <property type="nucleotide sequence ID" value="NZ_AP021876.1"/>
</dbReference>
<dbReference type="AlphaFoldDB" id="A0A5K7ZM91"/>
<evidence type="ECO:0000313" key="3">
    <source>
        <dbReference type="EMBL" id="BBO82131.1"/>
    </source>
</evidence>
<protein>
    <recommendedName>
        <fullName evidence="5">Type I-B CRISPR-associated protein Cas5</fullName>
    </recommendedName>
</protein>
<feature type="compositionally biased region" description="Basic and acidic residues" evidence="2">
    <location>
        <begin position="91"/>
        <end position="101"/>
    </location>
</feature>
<evidence type="ECO:0008006" key="5">
    <source>
        <dbReference type="Google" id="ProtNLM"/>
    </source>
</evidence>
<proteinExistence type="predicted"/>
<feature type="region of interest" description="Disordered" evidence="2">
    <location>
        <begin position="77"/>
        <end position="101"/>
    </location>
</feature>
<organism evidence="3 4">
    <name type="scientific">Desulfosarcina ovata subsp. sediminis</name>
    <dbReference type="NCBI Taxonomy" id="885957"/>
    <lineage>
        <taxon>Bacteria</taxon>
        <taxon>Pseudomonadati</taxon>
        <taxon>Thermodesulfobacteriota</taxon>
        <taxon>Desulfobacteria</taxon>
        <taxon>Desulfobacterales</taxon>
        <taxon>Desulfosarcinaceae</taxon>
        <taxon>Desulfosarcina</taxon>
    </lineage>
</organism>
<reference evidence="3 4" key="1">
    <citation type="submission" date="2019-11" db="EMBL/GenBank/DDBJ databases">
        <title>Comparative genomics of hydrocarbon-degrading Desulfosarcina strains.</title>
        <authorList>
            <person name="Watanabe M."/>
            <person name="Kojima H."/>
            <person name="Fukui M."/>
        </authorList>
    </citation>
    <scope>NUCLEOTIDE SEQUENCE [LARGE SCALE GENOMIC DNA]</scope>
    <source>
        <strain evidence="3 4">28bB2T</strain>
    </source>
</reference>
<name>A0A5K7ZM91_9BACT</name>
<dbReference type="GO" id="GO:0043571">
    <property type="term" value="P:maintenance of CRISPR repeat elements"/>
    <property type="evidence" value="ECO:0007669"/>
    <property type="project" value="InterPro"/>
</dbReference>
<dbReference type="Pfam" id="PF09704">
    <property type="entry name" value="Cas_Cas5d"/>
    <property type="match status" value="1"/>
</dbReference>
<dbReference type="InterPro" id="IPR013422">
    <property type="entry name" value="CRISPR-assoc_prot_Cas5_N"/>
</dbReference>